<accession>A0A8J7YT42</accession>
<feature type="domain" description="DNA-directed DNA polymerase family B mitochondria/virus" evidence="10">
    <location>
        <begin position="204"/>
        <end position="434"/>
    </location>
</feature>
<dbReference type="Proteomes" id="UP000750197">
    <property type="component" value="Unassembled WGS sequence"/>
</dbReference>
<evidence type="ECO:0000313" key="12">
    <source>
        <dbReference type="Proteomes" id="UP000750197"/>
    </source>
</evidence>
<dbReference type="Pfam" id="PF03175">
    <property type="entry name" value="DNA_pol_B_2"/>
    <property type="match status" value="1"/>
</dbReference>
<dbReference type="InterPro" id="IPR004868">
    <property type="entry name" value="DNA-dir_DNA_pol_B_mt/vir"/>
</dbReference>
<feature type="compositionally biased region" description="Basic and acidic residues" evidence="9">
    <location>
        <begin position="1"/>
        <end position="25"/>
    </location>
</feature>
<reference evidence="11" key="1">
    <citation type="submission" date="2021-05" db="EMBL/GenBank/DDBJ databases">
        <title>Genomic insights into ecological role and evolution of a novel Thermoplasmata order Candidatus Sysuiplasmatales.</title>
        <authorList>
            <person name="Yuan Y."/>
        </authorList>
    </citation>
    <scope>NUCLEOTIDE SEQUENCE</scope>
    <source>
        <strain evidence="11">TUT19-bin139</strain>
    </source>
</reference>
<protein>
    <recommendedName>
        <fullName evidence="2">DNA-directed DNA polymerase</fullName>
        <ecNumber evidence="2">2.7.7.7</ecNumber>
    </recommendedName>
</protein>
<evidence type="ECO:0000256" key="4">
    <source>
        <dbReference type="ARBA" id="ARBA00022695"/>
    </source>
</evidence>
<evidence type="ECO:0000256" key="1">
    <source>
        <dbReference type="ARBA" id="ARBA00005755"/>
    </source>
</evidence>
<comment type="catalytic activity">
    <reaction evidence="8">
        <text>DNA(n) + a 2'-deoxyribonucleoside 5'-triphosphate = DNA(n+1) + diphosphate</text>
        <dbReference type="Rhea" id="RHEA:22508"/>
        <dbReference type="Rhea" id="RHEA-COMP:17339"/>
        <dbReference type="Rhea" id="RHEA-COMP:17340"/>
        <dbReference type="ChEBI" id="CHEBI:33019"/>
        <dbReference type="ChEBI" id="CHEBI:61560"/>
        <dbReference type="ChEBI" id="CHEBI:173112"/>
        <dbReference type="EC" id="2.7.7.7"/>
    </reaction>
</comment>
<evidence type="ECO:0000259" key="10">
    <source>
        <dbReference type="Pfam" id="PF03175"/>
    </source>
</evidence>
<keyword evidence="5" id="KW-0235">DNA replication</keyword>
<evidence type="ECO:0000256" key="7">
    <source>
        <dbReference type="ARBA" id="ARBA00023125"/>
    </source>
</evidence>
<evidence type="ECO:0000313" key="11">
    <source>
        <dbReference type="EMBL" id="MBX8644806.1"/>
    </source>
</evidence>
<dbReference type="SUPFAM" id="SSF56672">
    <property type="entry name" value="DNA/RNA polymerases"/>
    <property type="match status" value="1"/>
</dbReference>
<gene>
    <name evidence="11" type="ORF">KIY12_08830</name>
</gene>
<evidence type="ECO:0000256" key="8">
    <source>
        <dbReference type="ARBA" id="ARBA00049244"/>
    </source>
</evidence>
<evidence type="ECO:0000256" key="2">
    <source>
        <dbReference type="ARBA" id="ARBA00012417"/>
    </source>
</evidence>
<keyword evidence="3" id="KW-0808">Transferase</keyword>
<dbReference type="AlphaFoldDB" id="A0A8J7YT42"/>
<dbReference type="EMBL" id="JAHEAC010000105">
    <property type="protein sequence ID" value="MBX8644806.1"/>
    <property type="molecule type" value="Genomic_DNA"/>
</dbReference>
<dbReference type="InterPro" id="IPR043502">
    <property type="entry name" value="DNA/RNA_pol_sf"/>
</dbReference>
<dbReference type="GO" id="GO:0003677">
    <property type="term" value="F:DNA binding"/>
    <property type="evidence" value="ECO:0007669"/>
    <property type="project" value="UniProtKB-KW"/>
</dbReference>
<comment type="caution">
    <text evidence="11">The sequence shown here is derived from an EMBL/GenBank/DDBJ whole genome shotgun (WGS) entry which is preliminary data.</text>
</comment>
<feature type="region of interest" description="Disordered" evidence="9">
    <location>
        <begin position="1"/>
        <end position="41"/>
    </location>
</feature>
<dbReference type="GO" id="GO:0000166">
    <property type="term" value="F:nucleotide binding"/>
    <property type="evidence" value="ECO:0007669"/>
    <property type="project" value="InterPro"/>
</dbReference>
<keyword evidence="6" id="KW-0239">DNA-directed DNA polymerase</keyword>
<evidence type="ECO:0000256" key="6">
    <source>
        <dbReference type="ARBA" id="ARBA00022932"/>
    </source>
</evidence>
<evidence type="ECO:0000256" key="9">
    <source>
        <dbReference type="SAM" id="MobiDB-lite"/>
    </source>
</evidence>
<keyword evidence="7" id="KW-0238">DNA-binding</keyword>
<organism evidence="11 12">
    <name type="scientific">Candidatus Sysuiplasma superficiale</name>
    <dbReference type="NCBI Taxonomy" id="2823368"/>
    <lineage>
        <taxon>Archaea</taxon>
        <taxon>Methanobacteriati</taxon>
        <taxon>Thermoplasmatota</taxon>
        <taxon>Thermoplasmata</taxon>
        <taxon>Candidatus Sysuiplasmatales</taxon>
        <taxon>Candidatus Sysuiplasmataceae</taxon>
        <taxon>Candidatus Sysuiplasma</taxon>
    </lineage>
</organism>
<dbReference type="EC" id="2.7.7.7" evidence="2"/>
<name>A0A8J7YT42_9ARCH</name>
<proteinExistence type="inferred from homology"/>
<dbReference type="GO" id="GO:0003887">
    <property type="term" value="F:DNA-directed DNA polymerase activity"/>
    <property type="evidence" value="ECO:0007669"/>
    <property type="project" value="UniProtKB-KW"/>
</dbReference>
<comment type="similarity">
    <text evidence="1">Belongs to the DNA polymerase type-B family.</text>
</comment>
<dbReference type="GO" id="GO:0006260">
    <property type="term" value="P:DNA replication"/>
    <property type="evidence" value="ECO:0007669"/>
    <property type="project" value="UniProtKB-KW"/>
</dbReference>
<sequence length="658" mass="76129">MTKEERDTRYRESHREQRRLAEKARRERKKHQRTDKPFVGVDGEGGNIDGRHYYTCLRAGDRELYTGAPLSTTACLEFIGSLPTGFIYVGYYFGYDVSMILADLSQERLARLLNRDSRKIRVGTDREAFMPLDWGDRFDIDLIGGFKEFRVRDRWRSTRYVTIYDCAGIFQSSFLKAIKAWDIGTEEDWAIIEEGKSARSSFTEATDEIRRYNHLECKLLAQMMESVRDACNAVNIYPNKWTGAGQLAESLLRTHHMESYQGELPPVLEKPAATAYFGGRFEILRQGILNDVWEYDINSAYPDAMQHLPCLAHGEWTTGVRSEIYLVHLQWAGTDRYDRNDPGPFPFRQQDGTIVYPASGRGWYWSWEVEAAKKIGLWNITIDKAWSWVQECDHKPASWVPALYDYRKSLGGPRGQVLKLAINSLYGKTAQNIGRPKFRSIVMAGLITSYVRARLLRDAYRQGECVMFATDAVYFQSEAKFETGDQLGQYGVQHFQSYFILQPGIHFSISGELSKKKTRGVPIRLLDPDRIVTIWRERGRDGGYRFEYDKFWGIRLCNQTNHMEMLGQWTVEPKTLAYASVVAKRMYEDSEVPVPPVTEEGQFWRLLAYEFAPLSLKESVVYERAMKMAPESIEFYMAMENEPDYPAYYQEIEGLKDA</sequence>
<evidence type="ECO:0000256" key="3">
    <source>
        <dbReference type="ARBA" id="ARBA00022679"/>
    </source>
</evidence>
<evidence type="ECO:0000256" key="5">
    <source>
        <dbReference type="ARBA" id="ARBA00022705"/>
    </source>
</evidence>
<keyword evidence="4" id="KW-0548">Nucleotidyltransferase</keyword>